<feature type="signal peptide" evidence="1">
    <location>
        <begin position="1"/>
        <end position="21"/>
    </location>
</feature>
<dbReference type="InParanoid" id="M4B780"/>
<dbReference type="AlphaFoldDB" id="M4B780"/>
<evidence type="ECO:0008006" key="4">
    <source>
        <dbReference type="Google" id="ProtNLM"/>
    </source>
</evidence>
<evidence type="ECO:0000313" key="3">
    <source>
        <dbReference type="Proteomes" id="UP000011713"/>
    </source>
</evidence>
<dbReference type="Proteomes" id="UP000011713">
    <property type="component" value="Unassembled WGS sequence"/>
</dbReference>
<sequence>MPPAILRLTVFSTMLLSSANAALPHENSTRLLEAESTPNWLSLSIVVRPDVNDRPNAGYNMLAVPVLSEGGTKVLYDVSARFDQGRESCIDKSVISYTQTNGYALVVIPSQKEKPTSCLETESGAYMIPRINFILEAVARLEDGDPVDKTSTCNKQYTITLSETDYAVCVTKPDAEMTISGEGMLLTVTYVRDVAEINNGGEATGCWRVSSPFEVKEILGRSLLSPLH</sequence>
<reference evidence="2" key="2">
    <citation type="submission" date="2015-06" db="UniProtKB">
        <authorList>
            <consortium name="EnsemblProtists"/>
        </authorList>
    </citation>
    <scope>IDENTIFICATION</scope>
    <source>
        <strain evidence="2">Emoy2</strain>
    </source>
</reference>
<accession>M4B780</accession>
<keyword evidence="1" id="KW-0732">Signal</keyword>
<dbReference type="EMBL" id="JH597778">
    <property type="status" value="NOT_ANNOTATED_CDS"/>
    <property type="molecule type" value="Genomic_DNA"/>
</dbReference>
<protein>
    <recommendedName>
        <fullName evidence="4">RxLR effector candidate protein</fullName>
    </recommendedName>
</protein>
<name>M4B780_HYAAE</name>
<evidence type="ECO:0000313" key="2">
    <source>
        <dbReference type="EnsemblProtists" id="HpaP802132"/>
    </source>
</evidence>
<reference evidence="3" key="1">
    <citation type="journal article" date="2010" name="Science">
        <title>Signatures of adaptation to obligate biotrophy in the Hyaloperonospora arabidopsidis genome.</title>
        <authorList>
            <person name="Baxter L."/>
            <person name="Tripathy S."/>
            <person name="Ishaque N."/>
            <person name="Boot N."/>
            <person name="Cabral A."/>
            <person name="Kemen E."/>
            <person name="Thines M."/>
            <person name="Ah-Fong A."/>
            <person name="Anderson R."/>
            <person name="Badejoko W."/>
            <person name="Bittner-Eddy P."/>
            <person name="Boore J.L."/>
            <person name="Chibucos M.C."/>
            <person name="Coates M."/>
            <person name="Dehal P."/>
            <person name="Delehaunty K."/>
            <person name="Dong S."/>
            <person name="Downton P."/>
            <person name="Dumas B."/>
            <person name="Fabro G."/>
            <person name="Fronick C."/>
            <person name="Fuerstenberg S.I."/>
            <person name="Fulton L."/>
            <person name="Gaulin E."/>
            <person name="Govers F."/>
            <person name="Hughes L."/>
            <person name="Humphray S."/>
            <person name="Jiang R.H."/>
            <person name="Judelson H."/>
            <person name="Kamoun S."/>
            <person name="Kyung K."/>
            <person name="Meijer H."/>
            <person name="Minx P."/>
            <person name="Morris P."/>
            <person name="Nelson J."/>
            <person name="Phuntumart V."/>
            <person name="Qutob D."/>
            <person name="Rehmany A."/>
            <person name="Rougon-Cardoso A."/>
            <person name="Ryden P."/>
            <person name="Torto-Alalibo T."/>
            <person name="Studholme D."/>
            <person name="Wang Y."/>
            <person name="Win J."/>
            <person name="Wood J."/>
            <person name="Clifton S.W."/>
            <person name="Rogers J."/>
            <person name="Van den Ackerveken G."/>
            <person name="Jones J.D."/>
            <person name="McDowell J.M."/>
            <person name="Beynon J."/>
            <person name="Tyler B.M."/>
        </authorList>
    </citation>
    <scope>NUCLEOTIDE SEQUENCE [LARGE SCALE GENOMIC DNA]</scope>
    <source>
        <strain evidence="3">Emoy2</strain>
    </source>
</reference>
<feature type="chain" id="PRO_5004048521" description="RxLR effector candidate protein" evidence="1">
    <location>
        <begin position="22"/>
        <end position="228"/>
    </location>
</feature>
<dbReference type="EnsemblProtists" id="HpaT802132">
    <property type="protein sequence ID" value="HpaP802132"/>
    <property type="gene ID" value="HpaG802132"/>
</dbReference>
<dbReference type="VEuPathDB" id="FungiDB:HpaG802132"/>
<dbReference type="HOGENOM" id="CLU_110482_0_0_1"/>
<keyword evidence="3" id="KW-1185">Reference proteome</keyword>
<evidence type="ECO:0000256" key="1">
    <source>
        <dbReference type="SAM" id="SignalP"/>
    </source>
</evidence>
<proteinExistence type="predicted"/>
<organism evidence="2 3">
    <name type="scientific">Hyaloperonospora arabidopsidis (strain Emoy2)</name>
    <name type="common">Downy mildew agent</name>
    <name type="synonym">Peronospora arabidopsidis</name>
    <dbReference type="NCBI Taxonomy" id="559515"/>
    <lineage>
        <taxon>Eukaryota</taxon>
        <taxon>Sar</taxon>
        <taxon>Stramenopiles</taxon>
        <taxon>Oomycota</taxon>
        <taxon>Peronosporomycetes</taxon>
        <taxon>Peronosporales</taxon>
        <taxon>Peronosporaceae</taxon>
        <taxon>Hyaloperonospora</taxon>
    </lineage>
</organism>